<dbReference type="STRING" id="1206085.SAMN05443575_4179"/>
<dbReference type="Gene3D" id="3.90.550.10">
    <property type="entry name" value="Spore Coat Polysaccharide Biosynthesis Protein SpsA, Chain A"/>
    <property type="match status" value="1"/>
</dbReference>
<evidence type="ECO:0000313" key="1">
    <source>
        <dbReference type="EMBL" id="SHH60997.1"/>
    </source>
</evidence>
<dbReference type="PANTHER" id="PTHR36529:SF1">
    <property type="entry name" value="GLYCOSYLTRANSFERASE"/>
    <property type="match status" value="1"/>
</dbReference>
<gene>
    <name evidence="1" type="ORF">SAMN05443575_4179</name>
</gene>
<dbReference type="OrthoDB" id="9798250at2"/>
<evidence type="ECO:0000313" key="2">
    <source>
        <dbReference type="Proteomes" id="UP000186132"/>
    </source>
</evidence>
<organism evidence="1 2">
    <name type="scientific">Jatrophihabitans endophyticus</name>
    <dbReference type="NCBI Taxonomy" id="1206085"/>
    <lineage>
        <taxon>Bacteria</taxon>
        <taxon>Bacillati</taxon>
        <taxon>Actinomycetota</taxon>
        <taxon>Actinomycetes</taxon>
        <taxon>Jatrophihabitantales</taxon>
        <taxon>Jatrophihabitantaceae</taxon>
        <taxon>Jatrophihabitans</taxon>
    </lineage>
</organism>
<sequence length="221" mass="23066">MTARAPGTGIDTVVVIAKEPLAGAVKTRLVPPLTHEQAADVAAAALWDTLRAVATVPAADRLLAFAGDPRHWAPEGWRTAPQPDGDLDTRLVAAFRAAGPGPAVLVGMDTPQLRAEQLAAFDPTRFDACLGRATDGGYWAIGFADPRHAAAAITGVPMSTDHTGADQLVRLRELGLQVQLLDDLTDVDTVDTAAEVARLVPHSAFAAAFARCGVGRPDRVG</sequence>
<evidence type="ECO:0008006" key="3">
    <source>
        <dbReference type="Google" id="ProtNLM"/>
    </source>
</evidence>
<accession>A0A1M5UDG8</accession>
<dbReference type="InterPro" id="IPR018641">
    <property type="entry name" value="Trfase_1_rSAM/seldom-assoc"/>
</dbReference>
<reference evidence="1 2" key="1">
    <citation type="submission" date="2016-11" db="EMBL/GenBank/DDBJ databases">
        <authorList>
            <person name="Jaros S."/>
            <person name="Januszkiewicz K."/>
            <person name="Wedrychowicz H."/>
        </authorList>
    </citation>
    <scope>NUCLEOTIDE SEQUENCE [LARGE SCALE GENOMIC DNA]</scope>
    <source>
        <strain evidence="1 2">DSM 45627</strain>
    </source>
</reference>
<dbReference type="EMBL" id="FQVU01000008">
    <property type="protein sequence ID" value="SHH60997.1"/>
    <property type="molecule type" value="Genomic_DNA"/>
</dbReference>
<dbReference type="SUPFAM" id="SSF53448">
    <property type="entry name" value="Nucleotide-diphospho-sugar transferases"/>
    <property type="match status" value="1"/>
</dbReference>
<dbReference type="AlphaFoldDB" id="A0A1M5UDG8"/>
<dbReference type="Pfam" id="PF09837">
    <property type="entry name" value="DUF2064"/>
    <property type="match status" value="1"/>
</dbReference>
<name>A0A1M5UDG8_9ACTN</name>
<keyword evidence="2" id="KW-1185">Reference proteome</keyword>
<dbReference type="RefSeq" id="WP_143168305.1">
    <property type="nucleotide sequence ID" value="NZ_FQVU01000008.1"/>
</dbReference>
<dbReference type="InterPro" id="IPR029044">
    <property type="entry name" value="Nucleotide-diphossugar_trans"/>
</dbReference>
<protein>
    <recommendedName>
        <fullName evidence="3">Glycosyltransferase</fullName>
    </recommendedName>
</protein>
<dbReference type="PANTHER" id="PTHR36529">
    <property type="entry name" value="SLL1095 PROTEIN"/>
    <property type="match status" value="1"/>
</dbReference>
<dbReference type="Proteomes" id="UP000186132">
    <property type="component" value="Unassembled WGS sequence"/>
</dbReference>
<proteinExistence type="predicted"/>